<protein>
    <submittedName>
        <fullName evidence="2">Uncharacterized protein</fullName>
    </submittedName>
</protein>
<proteinExistence type="predicted"/>
<feature type="region of interest" description="Disordered" evidence="1">
    <location>
        <begin position="75"/>
        <end position="119"/>
    </location>
</feature>
<feature type="compositionally biased region" description="Low complexity" evidence="1">
    <location>
        <begin position="75"/>
        <end position="100"/>
    </location>
</feature>
<gene>
    <name evidence="2" type="ORF">BCL32_2960</name>
</gene>
<evidence type="ECO:0000313" key="3">
    <source>
        <dbReference type="Proteomes" id="UP000319824"/>
    </source>
</evidence>
<dbReference type="Proteomes" id="UP000319824">
    <property type="component" value="Unassembled WGS sequence"/>
</dbReference>
<name>A0A559TIW9_9HYPH</name>
<evidence type="ECO:0000256" key="1">
    <source>
        <dbReference type="SAM" id="MobiDB-lite"/>
    </source>
</evidence>
<accession>A0A559TIW9</accession>
<dbReference type="EMBL" id="VISO01000002">
    <property type="protein sequence ID" value="TVZ74563.1"/>
    <property type="molecule type" value="Genomic_DNA"/>
</dbReference>
<feature type="compositionally biased region" description="Basic and acidic residues" evidence="1">
    <location>
        <begin position="101"/>
        <end position="110"/>
    </location>
</feature>
<reference evidence="2 3" key="1">
    <citation type="submission" date="2019-06" db="EMBL/GenBank/DDBJ databases">
        <title>Pac Bio to generate improved reference genome sequences for organisms with transposon mutant libraries (support for FEBA project).</title>
        <authorList>
            <person name="Blow M."/>
        </authorList>
    </citation>
    <scope>NUCLEOTIDE SEQUENCE [LARGE SCALE GENOMIC DNA]</scope>
    <source>
        <strain evidence="2 3">USDA 1844</strain>
    </source>
</reference>
<organism evidence="2 3">
    <name type="scientific">Rhizobium mongolense USDA 1844</name>
    <dbReference type="NCBI Taxonomy" id="1079460"/>
    <lineage>
        <taxon>Bacteria</taxon>
        <taxon>Pseudomonadati</taxon>
        <taxon>Pseudomonadota</taxon>
        <taxon>Alphaproteobacteria</taxon>
        <taxon>Hyphomicrobiales</taxon>
        <taxon>Rhizobiaceae</taxon>
        <taxon>Rhizobium/Agrobacterium group</taxon>
        <taxon>Rhizobium</taxon>
    </lineage>
</organism>
<evidence type="ECO:0000313" key="2">
    <source>
        <dbReference type="EMBL" id="TVZ74563.1"/>
    </source>
</evidence>
<dbReference type="AlphaFoldDB" id="A0A559TIW9"/>
<sequence length="204" mass="22195">MEKTDKTMEDADRNAIKSWKAALDPTTRKRALKLLTKEVDDIFLPRGFVRKGVRWHRTGWFGRPLSRSRRAAMAMPASSTSAATRGTAIGARRATATTRIGDSHPSRRETPPAGSTSFPMPSSMVLRSCVSRWSPSCATGQRPFLSRRRDCLVLSCGPGDRLKMNSAAGPPLSPDAYCRRCCSVATTTGAPGAATDHFRPQLSS</sequence>
<comment type="caution">
    <text evidence="2">The sequence shown here is derived from an EMBL/GenBank/DDBJ whole genome shotgun (WGS) entry which is preliminary data.</text>
</comment>